<protein>
    <recommendedName>
        <fullName evidence="4">DUF1534 domain-containing protein</fullName>
    </recommendedName>
</protein>
<evidence type="ECO:0008006" key="4">
    <source>
        <dbReference type="Google" id="ProtNLM"/>
    </source>
</evidence>
<evidence type="ECO:0000313" key="2">
    <source>
        <dbReference type="EMBL" id="KAG7309281.1"/>
    </source>
</evidence>
<evidence type="ECO:0000256" key="1">
    <source>
        <dbReference type="SAM" id="MobiDB-lite"/>
    </source>
</evidence>
<dbReference type="EMBL" id="JAHIBW010000007">
    <property type="protein sequence ID" value="KAG7309281.1"/>
    <property type="molecule type" value="Genomic_DNA"/>
</dbReference>
<feature type="region of interest" description="Disordered" evidence="1">
    <location>
        <begin position="1"/>
        <end position="37"/>
    </location>
</feature>
<sequence length="50" mass="5502">MTHRWSMARSASCRNSARGQALSGLQNPARPSAPTHGVNNAILRCIFDHR</sequence>
<dbReference type="Proteomes" id="UP000823941">
    <property type="component" value="Chromosome 7"/>
</dbReference>
<accession>A0ABQ7QW63</accession>
<name>A0ABQ7QW63_PLUXY</name>
<feature type="compositionally biased region" description="Polar residues" evidence="1">
    <location>
        <begin position="12"/>
        <end position="26"/>
    </location>
</feature>
<keyword evidence="3" id="KW-1185">Reference proteome</keyword>
<comment type="caution">
    <text evidence="2">The sequence shown here is derived from an EMBL/GenBank/DDBJ whole genome shotgun (WGS) entry which is preliminary data.</text>
</comment>
<reference evidence="2 3" key="1">
    <citation type="submission" date="2021-06" db="EMBL/GenBank/DDBJ databases">
        <title>A haploid diamondback moth (Plutella xylostella L.) genome assembly resolves 31 chromosomes and identifies a diamide resistance mutation.</title>
        <authorList>
            <person name="Ward C.M."/>
            <person name="Perry K.D."/>
            <person name="Baker G."/>
            <person name="Powis K."/>
            <person name="Heckel D.G."/>
            <person name="Baxter S.W."/>
        </authorList>
    </citation>
    <scope>NUCLEOTIDE SEQUENCE [LARGE SCALE GENOMIC DNA]</scope>
    <source>
        <strain evidence="2 3">LV</strain>
        <tissue evidence="2">Single pupa</tissue>
    </source>
</reference>
<gene>
    <name evidence="2" type="ORF">JYU34_005221</name>
</gene>
<proteinExistence type="predicted"/>
<evidence type="ECO:0000313" key="3">
    <source>
        <dbReference type="Proteomes" id="UP000823941"/>
    </source>
</evidence>
<organism evidence="2 3">
    <name type="scientific">Plutella xylostella</name>
    <name type="common">Diamondback moth</name>
    <name type="synonym">Plutella maculipennis</name>
    <dbReference type="NCBI Taxonomy" id="51655"/>
    <lineage>
        <taxon>Eukaryota</taxon>
        <taxon>Metazoa</taxon>
        <taxon>Ecdysozoa</taxon>
        <taxon>Arthropoda</taxon>
        <taxon>Hexapoda</taxon>
        <taxon>Insecta</taxon>
        <taxon>Pterygota</taxon>
        <taxon>Neoptera</taxon>
        <taxon>Endopterygota</taxon>
        <taxon>Lepidoptera</taxon>
        <taxon>Glossata</taxon>
        <taxon>Ditrysia</taxon>
        <taxon>Yponomeutoidea</taxon>
        <taxon>Plutellidae</taxon>
        <taxon>Plutella</taxon>
    </lineage>
</organism>